<evidence type="ECO:0000256" key="9">
    <source>
        <dbReference type="ARBA" id="ARBA00022989"/>
    </source>
</evidence>
<dbReference type="InterPro" id="IPR018113">
    <property type="entry name" value="PTrfase_EIIB_Cys"/>
</dbReference>
<evidence type="ECO:0000256" key="7">
    <source>
        <dbReference type="ARBA" id="ARBA00022692"/>
    </source>
</evidence>
<feature type="active site" description="Phosphocysteine intermediate; for EIIB activity" evidence="11">
    <location>
        <position position="27"/>
    </location>
</feature>
<dbReference type="EC" id="2.7.1.69" evidence="13"/>
<sequence length="79" mass="8579">MGEFNRAARQIAEAVGGIENIEAATHCVTRLRFALIDETKVNQKMLDAIDIVKGSFAVNGQFQVVIGQGTVNKVYAELV</sequence>
<evidence type="ECO:0000256" key="2">
    <source>
        <dbReference type="ARBA" id="ARBA00022448"/>
    </source>
</evidence>
<evidence type="ECO:0000256" key="5">
    <source>
        <dbReference type="ARBA" id="ARBA00022679"/>
    </source>
</evidence>
<keyword evidence="8" id="KW-0418">Kinase</keyword>
<evidence type="ECO:0000256" key="1">
    <source>
        <dbReference type="ARBA" id="ARBA00004651"/>
    </source>
</evidence>
<dbReference type="FunFam" id="3.30.1360.60:FF:000001">
    <property type="entry name" value="PTS system glucose-specific IIBC component PtsG"/>
    <property type="match status" value="1"/>
</dbReference>
<keyword evidence="7" id="KW-0812">Transmembrane</keyword>
<dbReference type="KEGG" id="bao:BAMF_0745"/>
<reference evidence="14" key="2">
    <citation type="journal article" date="2011" name="J. Biotechnol.">
        <title>Genome sequence of B. amyloliquefaciens type strain DSM7(T) reveals differences to plant-associated B. amyloliquefaciens FZB42.</title>
        <authorList>
            <person name="Ruckert C."/>
            <person name="Blom J."/>
            <person name="Chen X."/>
            <person name="Reva O."/>
            <person name="Borriss R."/>
        </authorList>
    </citation>
    <scope>NUCLEOTIDE SEQUENCE [LARGE SCALE GENOMIC DNA]</scope>
    <source>
        <strain evidence="14">DSM 7</strain>
    </source>
</reference>
<dbReference type="SUPFAM" id="SSF55604">
    <property type="entry name" value="Glucose permease domain IIB"/>
    <property type="match status" value="1"/>
</dbReference>
<dbReference type="PROSITE" id="PS51098">
    <property type="entry name" value="PTS_EIIB_TYPE_1"/>
    <property type="match status" value="1"/>
</dbReference>
<keyword evidence="6" id="KW-0598">Phosphotransferase system</keyword>
<evidence type="ECO:0000256" key="4">
    <source>
        <dbReference type="ARBA" id="ARBA00022597"/>
    </source>
</evidence>
<reference evidence="13 14" key="1">
    <citation type="journal article" date="2011" name="Int. J. Syst. Evol. Microbiol.">
        <title>Relationship of Bacillus amyloliquefaciens clades associated with strains DSM 7T and FZB42T: a proposal for Bacillus amyloliquefaciens subsp. amyloliquefaciens subsp. nov. and Bacillus amyloliquefaciens subsp. plantarum subsp. nov. based on complete genome sequence comparisons.</title>
        <authorList>
            <person name="Borriss R."/>
            <person name="Chen X.H."/>
            <person name="Rueckert C."/>
            <person name="Blom J."/>
            <person name="Becker A."/>
            <person name="Baumgarth B."/>
            <person name="Fan B."/>
            <person name="Pukall R."/>
            <person name="Schumann P."/>
            <person name="Sproer C."/>
            <person name="Junge H."/>
            <person name="Vater J."/>
            <person name="Puhler A."/>
            <person name="Klenk H.P."/>
        </authorList>
    </citation>
    <scope>NUCLEOTIDE SEQUENCE [LARGE SCALE GENOMIC DNA]</scope>
    <source>
        <strain evidence="14">DSM 7</strain>
    </source>
</reference>
<dbReference type="PROSITE" id="PS01035">
    <property type="entry name" value="PTS_EIIB_TYPE_1_CYS"/>
    <property type="match status" value="1"/>
</dbReference>
<dbReference type="Gene3D" id="3.30.1360.60">
    <property type="entry name" value="Glucose permease domain IIB"/>
    <property type="match status" value="1"/>
</dbReference>
<evidence type="ECO:0000256" key="11">
    <source>
        <dbReference type="PROSITE-ProRule" id="PRU00421"/>
    </source>
</evidence>
<keyword evidence="5 13" id="KW-0808">Transferase</keyword>
<evidence type="ECO:0000256" key="6">
    <source>
        <dbReference type="ARBA" id="ARBA00022683"/>
    </source>
</evidence>
<evidence type="ECO:0000256" key="10">
    <source>
        <dbReference type="ARBA" id="ARBA00023136"/>
    </source>
</evidence>
<organism evidence="13 14">
    <name type="scientific">Bacillus amyloliquefaciens (strain ATCC 23350 / DSM 7 / BCRC 11601 / CCUG 28519 / NBRC 15535 / NRRL B-14393 / F)</name>
    <dbReference type="NCBI Taxonomy" id="692420"/>
    <lineage>
        <taxon>Bacteria</taxon>
        <taxon>Bacillati</taxon>
        <taxon>Bacillota</taxon>
        <taxon>Bacilli</taxon>
        <taxon>Bacillales</taxon>
        <taxon>Bacillaceae</taxon>
        <taxon>Bacillus</taxon>
        <taxon>Bacillus amyloliquefaciens group</taxon>
    </lineage>
</organism>
<dbReference type="GO" id="GO:0008982">
    <property type="term" value="F:protein-N(PI)-phosphohistidine-sugar phosphotransferase activity"/>
    <property type="evidence" value="ECO:0007669"/>
    <property type="project" value="InterPro"/>
</dbReference>
<keyword evidence="9" id="KW-1133">Transmembrane helix</keyword>
<evidence type="ECO:0000256" key="8">
    <source>
        <dbReference type="ARBA" id="ARBA00022777"/>
    </source>
</evidence>
<gene>
    <name evidence="13" type="primary">treP1</name>
    <name evidence="13" type="ordered locus">BAMF_0745</name>
</gene>
<proteinExistence type="predicted"/>
<dbReference type="AlphaFoldDB" id="A0A9P1NGD9"/>
<protein>
    <submittedName>
        <fullName evidence="13">PTS system, trehalose-specific enzyme II, BC component</fullName>
        <ecNumber evidence="13">2.7.1.69</ecNumber>
    </submittedName>
</protein>
<dbReference type="CDD" id="cd00212">
    <property type="entry name" value="PTS_IIB_glc"/>
    <property type="match status" value="1"/>
</dbReference>
<keyword evidence="10" id="KW-0472">Membrane</keyword>
<dbReference type="GO" id="GO:0090589">
    <property type="term" value="F:protein-phosphocysteine-trehalose phosphotransferase system transporter activity"/>
    <property type="evidence" value="ECO:0007669"/>
    <property type="project" value="TreeGrafter"/>
</dbReference>
<dbReference type="PANTHER" id="PTHR30175:SF4">
    <property type="entry name" value="PTS SYSTEM TREHALOSE-SPECIFIC EIIBC COMPONENT"/>
    <property type="match status" value="1"/>
</dbReference>
<evidence type="ECO:0000259" key="12">
    <source>
        <dbReference type="PROSITE" id="PS51098"/>
    </source>
</evidence>
<evidence type="ECO:0000313" key="14">
    <source>
        <dbReference type="Proteomes" id="UP000006562"/>
    </source>
</evidence>
<keyword evidence="4" id="KW-0762">Sugar transport</keyword>
<comment type="subcellular location">
    <subcellularLocation>
        <location evidence="1">Cell membrane</location>
        <topology evidence="1">Multi-pass membrane protein</topology>
    </subcellularLocation>
</comment>
<dbReference type="GO" id="GO:0005886">
    <property type="term" value="C:plasma membrane"/>
    <property type="evidence" value="ECO:0007669"/>
    <property type="project" value="UniProtKB-SubCell"/>
</dbReference>
<dbReference type="Pfam" id="PF00367">
    <property type="entry name" value="PTS_EIIB"/>
    <property type="match status" value="1"/>
</dbReference>
<keyword evidence="2" id="KW-0813">Transport</keyword>
<dbReference type="InterPro" id="IPR050558">
    <property type="entry name" value="PTS_Sugar-Specific_Components"/>
</dbReference>
<dbReference type="GO" id="GO:0016301">
    <property type="term" value="F:kinase activity"/>
    <property type="evidence" value="ECO:0007669"/>
    <property type="project" value="UniProtKB-KW"/>
</dbReference>
<dbReference type="GO" id="GO:0015771">
    <property type="term" value="P:trehalose transport"/>
    <property type="evidence" value="ECO:0007669"/>
    <property type="project" value="TreeGrafter"/>
</dbReference>
<dbReference type="InterPro" id="IPR036878">
    <property type="entry name" value="Glu_permease_IIB"/>
</dbReference>
<evidence type="ECO:0000313" key="13">
    <source>
        <dbReference type="EMBL" id="CBI41871.1"/>
    </source>
</evidence>
<keyword evidence="14" id="KW-1185">Reference proteome</keyword>
<dbReference type="GO" id="GO:0009401">
    <property type="term" value="P:phosphoenolpyruvate-dependent sugar phosphotransferase system"/>
    <property type="evidence" value="ECO:0007669"/>
    <property type="project" value="UniProtKB-KW"/>
</dbReference>
<name>A0A9P1NGD9_BACAS</name>
<dbReference type="EMBL" id="FN597644">
    <property type="protein sequence ID" value="CBI41871.1"/>
    <property type="molecule type" value="Genomic_DNA"/>
</dbReference>
<dbReference type="InterPro" id="IPR001996">
    <property type="entry name" value="PTS_IIB_1"/>
</dbReference>
<feature type="domain" description="PTS EIIB type-1" evidence="12">
    <location>
        <begin position="5"/>
        <end position="79"/>
    </location>
</feature>
<dbReference type="NCBIfam" id="TIGR00826">
    <property type="entry name" value="EIIB_glc"/>
    <property type="match status" value="1"/>
</dbReference>
<dbReference type="Proteomes" id="UP000006562">
    <property type="component" value="Chromosome"/>
</dbReference>
<evidence type="ECO:0000256" key="3">
    <source>
        <dbReference type="ARBA" id="ARBA00022475"/>
    </source>
</evidence>
<dbReference type="PANTHER" id="PTHR30175">
    <property type="entry name" value="PHOSPHOTRANSFERASE SYSTEM TRANSPORT PROTEIN"/>
    <property type="match status" value="1"/>
</dbReference>
<accession>A0A9P1NGD9</accession>
<keyword evidence="3" id="KW-1003">Cell membrane</keyword>